<feature type="compositionally biased region" description="Low complexity" evidence="1">
    <location>
        <begin position="185"/>
        <end position="208"/>
    </location>
</feature>
<accession>A0ABT6W269</accession>
<dbReference type="Proteomes" id="UP001156398">
    <property type="component" value="Unassembled WGS sequence"/>
</dbReference>
<evidence type="ECO:0000256" key="2">
    <source>
        <dbReference type="SAM" id="SignalP"/>
    </source>
</evidence>
<feature type="signal peptide" evidence="2">
    <location>
        <begin position="1"/>
        <end position="22"/>
    </location>
</feature>
<keyword evidence="4" id="KW-1185">Reference proteome</keyword>
<evidence type="ECO:0000313" key="3">
    <source>
        <dbReference type="EMBL" id="MDI5964067.1"/>
    </source>
</evidence>
<protein>
    <submittedName>
        <fullName evidence="3">Uncharacterized protein</fullName>
    </submittedName>
</protein>
<organism evidence="3 4">
    <name type="scientific">Streptantibioticus silvisoli</name>
    <dbReference type="NCBI Taxonomy" id="2705255"/>
    <lineage>
        <taxon>Bacteria</taxon>
        <taxon>Bacillati</taxon>
        <taxon>Actinomycetota</taxon>
        <taxon>Actinomycetes</taxon>
        <taxon>Kitasatosporales</taxon>
        <taxon>Streptomycetaceae</taxon>
        <taxon>Streptantibioticus</taxon>
    </lineage>
</organism>
<feature type="region of interest" description="Disordered" evidence="1">
    <location>
        <begin position="184"/>
        <end position="248"/>
    </location>
</feature>
<proteinExistence type="predicted"/>
<dbReference type="PROSITE" id="PS51257">
    <property type="entry name" value="PROKAR_LIPOPROTEIN"/>
    <property type="match status" value="1"/>
</dbReference>
<comment type="caution">
    <text evidence="3">The sequence shown here is derived from an EMBL/GenBank/DDBJ whole genome shotgun (WGS) entry which is preliminary data.</text>
</comment>
<reference evidence="3 4" key="1">
    <citation type="submission" date="2023-05" db="EMBL/GenBank/DDBJ databases">
        <title>Streptantibioticus silvisoli sp. nov., acidotolerant actinomycetes 1 from pine litter.</title>
        <authorList>
            <person name="Swiecimska M."/>
            <person name="Golinska P."/>
            <person name="Sangal V."/>
            <person name="Wachnowicz B."/>
            <person name="Goodfellow M."/>
        </authorList>
    </citation>
    <scope>NUCLEOTIDE SEQUENCE [LARGE SCALE GENOMIC DNA]</scope>
    <source>
        <strain evidence="3 4">SL54</strain>
    </source>
</reference>
<feature type="chain" id="PRO_5047492145" evidence="2">
    <location>
        <begin position="23"/>
        <end position="366"/>
    </location>
</feature>
<feature type="compositionally biased region" description="Low complexity" evidence="1">
    <location>
        <begin position="235"/>
        <end position="248"/>
    </location>
</feature>
<feature type="compositionally biased region" description="Basic and acidic residues" evidence="1">
    <location>
        <begin position="211"/>
        <end position="220"/>
    </location>
</feature>
<feature type="region of interest" description="Disordered" evidence="1">
    <location>
        <begin position="344"/>
        <end position="366"/>
    </location>
</feature>
<evidence type="ECO:0000313" key="4">
    <source>
        <dbReference type="Proteomes" id="UP001156398"/>
    </source>
</evidence>
<name>A0ABT6W269_9ACTN</name>
<evidence type="ECO:0000256" key="1">
    <source>
        <dbReference type="SAM" id="MobiDB-lite"/>
    </source>
</evidence>
<sequence>MKQALRAAIAYPLVLLGLTSCGTSTPHIWVAPAASPSTGSPVNIPGTAGYLISSASEVDYLQWQRESDGTFQGTELDATVSGTVPDAQVTVKRNEFDGHINGTTVSIDVGFHTDQGVLSGTALTLNVVQQDGSIQPVVYHRASDSDYNGALRTLNASVASSNSEQQQANGQASAEQQVAGDYQRLGTDSSGLTTDLSSLSTDLAGTGSDLAGERSDERNVLAEAPGSPDDGTVCGDASGVSGDASGISGDASGVSGDLTGLTADLATFHNDTSTLTGDLATLLRIEPGYAGGRGGPSPSAIRTAASAAISTARQDVRLANQDIDQENADVSTAYRYAAAASNAGHCDTAQDPPEGPITHITSPFKN</sequence>
<dbReference type="RefSeq" id="WP_271321898.1">
    <property type="nucleotide sequence ID" value="NZ_JAAGKO020000020.1"/>
</dbReference>
<gene>
    <name evidence="3" type="ORF">POF43_015310</name>
</gene>
<keyword evidence="2" id="KW-0732">Signal</keyword>
<dbReference type="EMBL" id="JAAGKO020000020">
    <property type="protein sequence ID" value="MDI5964067.1"/>
    <property type="molecule type" value="Genomic_DNA"/>
</dbReference>